<dbReference type="EMBL" id="PNQX01000001">
    <property type="protein sequence ID" value="PMQ20822.1"/>
    <property type="molecule type" value="Genomic_DNA"/>
</dbReference>
<evidence type="ECO:0000259" key="2">
    <source>
        <dbReference type="PROSITE" id="PS50994"/>
    </source>
</evidence>
<dbReference type="InterPro" id="IPR055247">
    <property type="entry name" value="InsJ-like_HTH"/>
</dbReference>
<evidence type="ECO:0000313" key="6">
    <source>
        <dbReference type="EMBL" id="PMQ21928.1"/>
    </source>
</evidence>
<dbReference type="EMBL" id="PNQX01000001">
    <property type="protein sequence ID" value="PMQ20158.1"/>
    <property type="molecule type" value="Genomic_DNA"/>
</dbReference>
<dbReference type="PANTHER" id="PTHR35004:SF7">
    <property type="entry name" value="INTEGRASE PROTEIN"/>
    <property type="match status" value="1"/>
</dbReference>
<dbReference type="Pfam" id="PF13518">
    <property type="entry name" value="HTH_28"/>
    <property type="match status" value="1"/>
</dbReference>
<feature type="region of interest" description="Disordered" evidence="1">
    <location>
        <begin position="49"/>
        <end position="74"/>
    </location>
</feature>
<gene>
    <name evidence="4" type="ORF">CIK84_00560</name>
    <name evidence="5" type="ORF">CIK84_04345</name>
    <name evidence="6" type="ORF">CIK84_10575</name>
    <name evidence="3" type="ORF">CIK84_10945</name>
</gene>
<dbReference type="PROSITE" id="PS50994">
    <property type="entry name" value="INTEGRASE"/>
    <property type="match status" value="1"/>
</dbReference>
<comment type="caution">
    <text evidence="4">The sequence shown here is derived from an EMBL/GenBank/DDBJ whole genome shotgun (WGS) entry which is preliminary data.</text>
</comment>
<protein>
    <submittedName>
        <fullName evidence="4">IS481-like element ISAar28 family transposase</fullName>
    </submittedName>
</protein>
<dbReference type="PANTHER" id="PTHR35004">
    <property type="entry name" value="TRANSPOSASE RV3428C-RELATED"/>
    <property type="match status" value="1"/>
</dbReference>
<evidence type="ECO:0000313" key="3">
    <source>
        <dbReference type="EMBL" id="PMQ19231.1"/>
    </source>
</evidence>
<name>A0A2N7S1X4_9MICC</name>
<evidence type="ECO:0000313" key="4">
    <source>
        <dbReference type="EMBL" id="PMQ20158.1"/>
    </source>
</evidence>
<dbReference type="Pfam" id="PF13683">
    <property type="entry name" value="rve_3"/>
    <property type="match status" value="1"/>
</dbReference>
<dbReference type="GO" id="GO:0015074">
    <property type="term" value="P:DNA integration"/>
    <property type="evidence" value="ECO:0007669"/>
    <property type="project" value="InterPro"/>
</dbReference>
<dbReference type="EMBL" id="PNQX01000001">
    <property type="protein sequence ID" value="PMQ21928.1"/>
    <property type="molecule type" value="Genomic_DNA"/>
</dbReference>
<reference evidence="4 7" key="1">
    <citation type="journal article" date="2017" name="Elife">
        <title>Extensive horizontal gene transfer in cheese-associated bacteria.</title>
        <authorList>
            <person name="Bonham K.S."/>
            <person name="Wolfe B.E."/>
            <person name="Dutton R.J."/>
        </authorList>
    </citation>
    <scope>NUCLEOTIDE SEQUENCE [LARGE SCALE GENOMIC DNA]</scope>
    <source>
        <strain evidence="4 7">JB182</strain>
    </source>
</reference>
<sequence>MKNDPVNSTIRLAIARWPQDAPRGAVTAFCTEHEISRKTFYQIRKRAQTEGQAAALEPRSRRPKKAPTATSEAVKDQAVAMRKALQASGWDHGPISVHDHMKKLGMPTVSISALARIFSERGLVTPAPQKRPRSSYRSFRYPMPNSCWQLDATEYVLEGGRKCVIFQLIDDHSRLAVASLAAKTENGQDAVKVFRKGIESCGVPQRLLTDNGDALNPIRRGVLSELVAYANGLGIATITGKPHKPTTQGKNERLHSTLFKWLKKQPFATDLAQLQAQLDVFDHAYNTQRGHQSLEDRMTPQEAWDATPAAEPLELGQWKELSTKPGPSQAQVALGVQAGSERVARQLAAARTPPEPAKLSATLRSELMGESGSHVLRANKNRCLRVAGVEIYLGKLLRSTVVNVVWDPTDLMVLSMEGELVAKFDYPFPQGVKYLSLKHATEKFQNMPDPV</sequence>
<dbReference type="SUPFAM" id="SSF53098">
    <property type="entry name" value="Ribonuclease H-like"/>
    <property type="match status" value="1"/>
</dbReference>
<dbReference type="InterPro" id="IPR036397">
    <property type="entry name" value="RNaseH_sf"/>
</dbReference>
<dbReference type="RefSeq" id="WP_013349202.1">
    <property type="nucleotide sequence ID" value="NZ_JBQQJS010000112.1"/>
</dbReference>
<dbReference type="InterPro" id="IPR012337">
    <property type="entry name" value="RNaseH-like_sf"/>
</dbReference>
<dbReference type="Gene3D" id="3.30.420.10">
    <property type="entry name" value="Ribonuclease H-like superfamily/Ribonuclease H"/>
    <property type="match status" value="1"/>
</dbReference>
<feature type="domain" description="Integrase catalytic" evidence="2">
    <location>
        <begin position="140"/>
        <end position="308"/>
    </location>
</feature>
<dbReference type="EMBL" id="PNQX01000002">
    <property type="protein sequence ID" value="PMQ19231.1"/>
    <property type="molecule type" value="Genomic_DNA"/>
</dbReference>
<evidence type="ECO:0000313" key="5">
    <source>
        <dbReference type="EMBL" id="PMQ20822.1"/>
    </source>
</evidence>
<evidence type="ECO:0000313" key="7">
    <source>
        <dbReference type="Proteomes" id="UP000235739"/>
    </source>
</evidence>
<dbReference type="GO" id="GO:0003676">
    <property type="term" value="F:nucleic acid binding"/>
    <property type="evidence" value="ECO:0007669"/>
    <property type="project" value="InterPro"/>
</dbReference>
<evidence type="ECO:0000256" key="1">
    <source>
        <dbReference type="SAM" id="MobiDB-lite"/>
    </source>
</evidence>
<dbReference type="Proteomes" id="UP000235739">
    <property type="component" value="Unassembled WGS sequence"/>
</dbReference>
<dbReference type="GeneID" id="303185448"/>
<dbReference type="InterPro" id="IPR001584">
    <property type="entry name" value="Integrase_cat-core"/>
</dbReference>
<accession>A0A2N7S1X4</accession>
<dbReference type="AlphaFoldDB" id="A0A2N7S1X4"/>
<dbReference type="OMA" id="AWLARYE"/>
<organism evidence="4 7">
    <name type="scientific">Glutamicibacter arilaitensis</name>
    <dbReference type="NCBI Taxonomy" id="256701"/>
    <lineage>
        <taxon>Bacteria</taxon>
        <taxon>Bacillati</taxon>
        <taxon>Actinomycetota</taxon>
        <taxon>Actinomycetes</taxon>
        <taxon>Micrococcales</taxon>
        <taxon>Micrococcaceae</taxon>
        <taxon>Glutamicibacter</taxon>
    </lineage>
</organism>
<proteinExistence type="predicted"/>